<protein>
    <submittedName>
        <fullName evidence="1">Uncharacterized protein</fullName>
    </submittedName>
</protein>
<sequence>MAKVYPKAPIVSPYLTLKRESFTIWMKSLLCHSNGCTVFDSDGQIVYRVDNYDKKCRNEVYLMDLRGKVLFTIKRKKLLVFERWEGYKWSSSSTVKKEKPWFKVKKYCKYFFMGDLACKVSAGHDNYWIVRSSARKADFKIVNNDGNIIAEANQKQSSSGILLGEDVLTLRVEPYVDHSFIVALVTVYGLVNRKM</sequence>
<evidence type="ECO:0000313" key="1">
    <source>
        <dbReference type="EMBL" id="KAJ0048592.1"/>
    </source>
</evidence>
<accession>A0ACC0ZDT7</accession>
<name>A0ACC0ZDT7_9ROSI</name>
<reference evidence="2" key="1">
    <citation type="journal article" date="2023" name="G3 (Bethesda)">
        <title>Genome assembly and association tests identify interacting loci associated with vigor, precocity, and sex in interspecific pistachio rootstocks.</title>
        <authorList>
            <person name="Palmer W."/>
            <person name="Jacygrad E."/>
            <person name="Sagayaradj S."/>
            <person name="Cavanaugh K."/>
            <person name="Han R."/>
            <person name="Bertier L."/>
            <person name="Beede B."/>
            <person name="Kafkas S."/>
            <person name="Golino D."/>
            <person name="Preece J."/>
            <person name="Michelmore R."/>
        </authorList>
    </citation>
    <scope>NUCLEOTIDE SEQUENCE [LARGE SCALE GENOMIC DNA]</scope>
</reference>
<evidence type="ECO:0000313" key="2">
    <source>
        <dbReference type="Proteomes" id="UP001163603"/>
    </source>
</evidence>
<gene>
    <name evidence="1" type="ORF">Pint_15175</name>
</gene>
<organism evidence="1 2">
    <name type="scientific">Pistacia integerrima</name>
    <dbReference type="NCBI Taxonomy" id="434235"/>
    <lineage>
        <taxon>Eukaryota</taxon>
        <taxon>Viridiplantae</taxon>
        <taxon>Streptophyta</taxon>
        <taxon>Embryophyta</taxon>
        <taxon>Tracheophyta</taxon>
        <taxon>Spermatophyta</taxon>
        <taxon>Magnoliopsida</taxon>
        <taxon>eudicotyledons</taxon>
        <taxon>Gunneridae</taxon>
        <taxon>Pentapetalae</taxon>
        <taxon>rosids</taxon>
        <taxon>malvids</taxon>
        <taxon>Sapindales</taxon>
        <taxon>Anacardiaceae</taxon>
        <taxon>Pistacia</taxon>
    </lineage>
</organism>
<comment type="caution">
    <text evidence="1">The sequence shown here is derived from an EMBL/GenBank/DDBJ whole genome shotgun (WGS) entry which is preliminary data.</text>
</comment>
<keyword evidence="2" id="KW-1185">Reference proteome</keyword>
<dbReference type="EMBL" id="CM047737">
    <property type="protein sequence ID" value="KAJ0048592.1"/>
    <property type="molecule type" value="Genomic_DNA"/>
</dbReference>
<dbReference type="Proteomes" id="UP001163603">
    <property type="component" value="Chromosome 2"/>
</dbReference>
<proteinExistence type="predicted"/>